<dbReference type="RefSeq" id="WP_155478135.1">
    <property type="nucleotide sequence ID" value="NZ_WNKU01000067.1"/>
</dbReference>
<dbReference type="InterPro" id="IPR051465">
    <property type="entry name" value="Cell_Envelope_Struct_Comp"/>
</dbReference>
<proteinExistence type="predicted"/>
<dbReference type="AlphaFoldDB" id="A0A6I3SQR5"/>
<evidence type="ECO:0000259" key="2">
    <source>
        <dbReference type="PROSITE" id="PS51272"/>
    </source>
</evidence>
<sequence>MPIKPQPGNTPPNNPTMLNHTHYVNGYPDGTFRPEQPIQRSEMAALLANAFDDTRNHWAKKYIAGVNEAGWMKGYADQTFCPEQPITRAEAVTALNCCLEEAR</sequence>
<dbReference type="OrthoDB" id="2112962at2"/>
<dbReference type="PANTHER" id="PTHR43308:SF5">
    <property type="entry name" value="S-LAYER PROTEIN _ PEPTIDOGLYCAN ENDO-BETA-N-ACETYLGLUCOSAMINIDASE"/>
    <property type="match status" value="1"/>
</dbReference>
<evidence type="ECO:0000313" key="3">
    <source>
        <dbReference type="EMBL" id="MTV51056.1"/>
    </source>
</evidence>
<reference evidence="3 4" key="1">
    <citation type="submission" date="2019-11" db="EMBL/GenBank/DDBJ databases">
        <title>Whole-genome sequence of a the green, strictly anaerobic photosynthetic bacterium Heliobacillus mobilis DSM 6151.</title>
        <authorList>
            <person name="Kyndt J.A."/>
            <person name="Meyer T.E."/>
        </authorList>
    </citation>
    <scope>NUCLEOTIDE SEQUENCE [LARGE SCALE GENOMIC DNA]</scope>
    <source>
        <strain evidence="3 4">DSM 6151</strain>
    </source>
</reference>
<evidence type="ECO:0000256" key="1">
    <source>
        <dbReference type="ARBA" id="ARBA00022737"/>
    </source>
</evidence>
<gene>
    <name evidence="3" type="ORF">GJ688_19345</name>
</gene>
<dbReference type="InterPro" id="IPR001119">
    <property type="entry name" value="SLH_dom"/>
</dbReference>
<keyword evidence="1" id="KW-0677">Repeat</keyword>
<feature type="domain" description="SLH" evidence="2">
    <location>
        <begin position="46"/>
        <end position="103"/>
    </location>
</feature>
<dbReference type="EMBL" id="WNKU01000067">
    <property type="protein sequence ID" value="MTV51056.1"/>
    <property type="molecule type" value="Genomic_DNA"/>
</dbReference>
<evidence type="ECO:0000313" key="4">
    <source>
        <dbReference type="Proteomes" id="UP000430670"/>
    </source>
</evidence>
<accession>A0A6I3SQR5</accession>
<keyword evidence="4" id="KW-1185">Reference proteome</keyword>
<protein>
    <recommendedName>
        <fullName evidence="2">SLH domain-containing protein</fullName>
    </recommendedName>
</protein>
<dbReference type="Pfam" id="PF00395">
    <property type="entry name" value="SLH"/>
    <property type="match status" value="2"/>
</dbReference>
<name>A0A6I3SQR5_HELMO</name>
<dbReference type="PROSITE" id="PS51272">
    <property type="entry name" value="SLH"/>
    <property type="match status" value="1"/>
</dbReference>
<organism evidence="3 4">
    <name type="scientific">Heliobacterium mobile</name>
    <name type="common">Heliobacillus mobilis</name>
    <dbReference type="NCBI Taxonomy" id="28064"/>
    <lineage>
        <taxon>Bacteria</taxon>
        <taxon>Bacillati</taxon>
        <taxon>Bacillota</taxon>
        <taxon>Clostridia</taxon>
        <taxon>Eubacteriales</taxon>
        <taxon>Heliobacteriaceae</taxon>
        <taxon>Heliobacterium</taxon>
    </lineage>
</organism>
<comment type="caution">
    <text evidence="3">The sequence shown here is derived from an EMBL/GenBank/DDBJ whole genome shotgun (WGS) entry which is preliminary data.</text>
</comment>
<dbReference type="PANTHER" id="PTHR43308">
    <property type="entry name" value="OUTER MEMBRANE PROTEIN ALPHA-RELATED"/>
    <property type="match status" value="1"/>
</dbReference>
<dbReference type="Proteomes" id="UP000430670">
    <property type="component" value="Unassembled WGS sequence"/>
</dbReference>